<dbReference type="Pfam" id="PF06974">
    <property type="entry name" value="WS_DGAT_C"/>
    <property type="match status" value="1"/>
</dbReference>
<protein>
    <recommendedName>
        <fullName evidence="2">O-acyltransferase WSD1 C-terminal domain-containing protein</fullName>
    </recommendedName>
</protein>
<name>A0A653BJM1_CALMS</name>
<keyword evidence="1" id="KW-1133">Transmembrane helix</keyword>
<dbReference type="OrthoDB" id="619536at2759"/>
<evidence type="ECO:0000313" key="4">
    <source>
        <dbReference type="Proteomes" id="UP000410492"/>
    </source>
</evidence>
<evidence type="ECO:0000256" key="1">
    <source>
        <dbReference type="SAM" id="Phobius"/>
    </source>
</evidence>
<dbReference type="AlphaFoldDB" id="A0A653BJM1"/>
<keyword evidence="4" id="KW-1185">Reference proteome</keyword>
<evidence type="ECO:0000259" key="2">
    <source>
        <dbReference type="Pfam" id="PF06974"/>
    </source>
</evidence>
<dbReference type="GO" id="GO:0008374">
    <property type="term" value="F:O-acyltransferase activity"/>
    <property type="evidence" value="ECO:0007669"/>
    <property type="project" value="InterPro"/>
</dbReference>
<accession>A0A653BJM1</accession>
<proteinExistence type="predicted"/>
<sequence length="530" mass="59405">MSKINKVTTSPQCLDERPKITAFLISAVTLVIEATILVVLLVFRQFLWLFLKLKYGERFGGLMDSGDSVWMSDDDSSHISHTVAFFDSKLTADEFNDFFLKSITDNPWMHNHPVSDLKLTCTYDFCMGYAFYLKDNLKKSDCYVTLDVGNSSKEFLEKSELTEVLSKCGNRPLPFDNKSLWETVTLNKPLRTEDMEEGVYTYVVIFRTHHSLGDGMSIVNCLLRNLAVDQEAVHGNLENLVNAMNKRDTILGKPGIVSTIRNTLKLIKFVLISPSVMREEKLRFKNNLNSLHGPKLSGDKHIVYSTEGSGEKLLDAMKQMKNVVPGATFNAVALTAVSRAMQRYFETNFKNTPSFVIAITPLPMSLPEVKTKIKLKNSLSAANLSLPMLRGQATVRDQMAAVVKEIQAVKSKPDVVVKYLMVNGFVGYFPKHMIRTFLTATGVATFSFSNIPGIPNTDCCQHKMRDIIFITPNLATCGVGFSMITYRGTLSLGLIVDKSLIPLKKAAQNLLDSVLEEIRMMYDEFKKTSV</sequence>
<dbReference type="InterPro" id="IPR009721">
    <property type="entry name" value="O-acyltransferase_WSD1_C"/>
</dbReference>
<gene>
    <name evidence="3" type="ORF">CALMAC_LOCUS1527</name>
</gene>
<keyword evidence="1" id="KW-0472">Membrane</keyword>
<dbReference type="Proteomes" id="UP000410492">
    <property type="component" value="Unassembled WGS sequence"/>
</dbReference>
<dbReference type="GO" id="GO:0019432">
    <property type="term" value="P:triglyceride biosynthetic process"/>
    <property type="evidence" value="ECO:0007669"/>
    <property type="project" value="TreeGrafter"/>
</dbReference>
<keyword evidence="1" id="KW-0812">Transmembrane</keyword>
<evidence type="ECO:0000313" key="3">
    <source>
        <dbReference type="EMBL" id="VEN35684.1"/>
    </source>
</evidence>
<feature type="domain" description="O-acyltransferase WSD1 C-terminal" evidence="2">
    <location>
        <begin position="377"/>
        <end position="520"/>
    </location>
</feature>
<organism evidence="3 4">
    <name type="scientific">Callosobruchus maculatus</name>
    <name type="common">Southern cowpea weevil</name>
    <name type="synonym">Pulse bruchid</name>
    <dbReference type="NCBI Taxonomy" id="64391"/>
    <lineage>
        <taxon>Eukaryota</taxon>
        <taxon>Metazoa</taxon>
        <taxon>Ecdysozoa</taxon>
        <taxon>Arthropoda</taxon>
        <taxon>Hexapoda</taxon>
        <taxon>Insecta</taxon>
        <taxon>Pterygota</taxon>
        <taxon>Neoptera</taxon>
        <taxon>Endopterygota</taxon>
        <taxon>Coleoptera</taxon>
        <taxon>Polyphaga</taxon>
        <taxon>Cucujiformia</taxon>
        <taxon>Chrysomeloidea</taxon>
        <taxon>Chrysomelidae</taxon>
        <taxon>Bruchinae</taxon>
        <taxon>Bruchini</taxon>
        <taxon>Callosobruchus</taxon>
    </lineage>
</organism>
<dbReference type="GO" id="GO:0005886">
    <property type="term" value="C:plasma membrane"/>
    <property type="evidence" value="ECO:0007669"/>
    <property type="project" value="TreeGrafter"/>
</dbReference>
<reference evidence="3 4" key="1">
    <citation type="submission" date="2019-01" db="EMBL/GenBank/DDBJ databases">
        <authorList>
            <person name="Sayadi A."/>
        </authorList>
    </citation>
    <scope>NUCLEOTIDE SEQUENCE [LARGE SCALE GENOMIC DNA]</scope>
</reference>
<feature type="transmembrane region" description="Helical" evidence="1">
    <location>
        <begin position="20"/>
        <end position="43"/>
    </location>
</feature>
<dbReference type="InterPro" id="IPR045034">
    <property type="entry name" value="O-acyltransferase_WSD1-like"/>
</dbReference>
<dbReference type="PANTHER" id="PTHR31650:SF1">
    <property type="entry name" value="WAX ESTER SYNTHASE_DIACYLGLYCEROL ACYLTRANSFERASE 4-RELATED"/>
    <property type="match status" value="1"/>
</dbReference>
<dbReference type="PANTHER" id="PTHR31650">
    <property type="entry name" value="O-ACYLTRANSFERASE (WSD1-LIKE) FAMILY PROTEIN"/>
    <property type="match status" value="1"/>
</dbReference>
<dbReference type="EMBL" id="CAACVG010001765">
    <property type="protein sequence ID" value="VEN35684.1"/>
    <property type="molecule type" value="Genomic_DNA"/>
</dbReference>